<organism evidence="2 3">
    <name type="scientific">Tamilnaduibacter salinus</name>
    <dbReference type="NCBI Taxonomy" id="1484056"/>
    <lineage>
        <taxon>Bacteria</taxon>
        <taxon>Pseudomonadati</taxon>
        <taxon>Pseudomonadota</taxon>
        <taxon>Gammaproteobacteria</taxon>
        <taxon>Pseudomonadales</taxon>
        <taxon>Marinobacteraceae</taxon>
        <taxon>Tamilnaduibacter</taxon>
    </lineage>
</organism>
<protein>
    <recommendedName>
        <fullName evidence="4">Polymer-forming cytoskeletal protein</fullName>
    </recommendedName>
</protein>
<dbReference type="AlphaFoldDB" id="A0A2A2I3C6"/>
<feature type="transmembrane region" description="Helical" evidence="1">
    <location>
        <begin position="333"/>
        <end position="353"/>
    </location>
</feature>
<feature type="transmembrane region" description="Helical" evidence="1">
    <location>
        <begin position="359"/>
        <end position="379"/>
    </location>
</feature>
<comment type="caution">
    <text evidence="2">The sequence shown here is derived from an EMBL/GenBank/DDBJ whole genome shotgun (WGS) entry which is preliminary data.</text>
</comment>
<keyword evidence="1" id="KW-1133">Transmembrane helix</keyword>
<keyword evidence="1" id="KW-0472">Membrane</keyword>
<evidence type="ECO:0000313" key="2">
    <source>
        <dbReference type="EMBL" id="PAV26137.1"/>
    </source>
</evidence>
<evidence type="ECO:0008006" key="4">
    <source>
        <dbReference type="Google" id="ProtNLM"/>
    </source>
</evidence>
<feature type="transmembrane region" description="Helical" evidence="1">
    <location>
        <begin position="299"/>
        <end position="321"/>
    </location>
</feature>
<accession>A0A2A2I3C6</accession>
<dbReference type="EMBL" id="NMPM01000037">
    <property type="protein sequence ID" value="PAV26137.1"/>
    <property type="molecule type" value="Genomic_DNA"/>
</dbReference>
<evidence type="ECO:0000313" key="3">
    <source>
        <dbReference type="Proteomes" id="UP000218332"/>
    </source>
</evidence>
<proteinExistence type="predicted"/>
<sequence length="391" mass="40749">MLVLRIKRTEKGEELPMRLTVTVLMVCLVLAHATLVTGAELQEIEHDQPDDVYVAGLKVRASADLEEDFVAAARRVLVEGTVGGDAVIAGEEVLFAGLVSDDIRAAGRTIEVRGEVGDHVVAAGSEVRLKEGSEIGAWASLAGTRVIVDGLVGGFLKIRANHAIVSGEINGDADVAAANISIREDTIINGDLIWRGENEPDISEGARIGGRIIEKPTGAGGGWPLPSTIGVVLTIGLTIGALVAFLTFPRSVGSIALVAIDRPIKAIGVGTAVLLLGPVVAILFLATVFGYVLGLFLGALYLLLLILAAIVSVFVLSDFLVTLFPENVDAADPLLRLVSILVVGTLLSASHLIPILGWLLGLTLAVTALGAILVTLNGIRRGDSSISMPVR</sequence>
<name>A0A2A2I3C6_9GAMM</name>
<dbReference type="Proteomes" id="UP000218332">
    <property type="component" value="Unassembled WGS sequence"/>
</dbReference>
<gene>
    <name evidence="2" type="ORF">CF392_07565</name>
</gene>
<evidence type="ECO:0000256" key="1">
    <source>
        <dbReference type="SAM" id="Phobius"/>
    </source>
</evidence>
<reference evidence="2 3" key="1">
    <citation type="submission" date="2017-07" db="EMBL/GenBank/DDBJ databases">
        <title>Tamlnaduibacter salinus (Mi-7) genome sequencing.</title>
        <authorList>
            <person name="Verma A."/>
            <person name="Krishnamurthi S."/>
        </authorList>
    </citation>
    <scope>NUCLEOTIDE SEQUENCE [LARGE SCALE GENOMIC DNA]</scope>
    <source>
        <strain evidence="2 3">Mi-7</strain>
    </source>
</reference>
<keyword evidence="1" id="KW-0812">Transmembrane</keyword>
<feature type="transmembrane region" description="Helical" evidence="1">
    <location>
        <begin position="223"/>
        <end position="248"/>
    </location>
</feature>
<feature type="transmembrane region" description="Helical" evidence="1">
    <location>
        <begin position="269"/>
        <end position="293"/>
    </location>
</feature>
<keyword evidence="3" id="KW-1185">Reference proteome</keyword>